<evidence type="ECO:0000313" key="5">
    <source>
        <dbReference type="Proteomes" id="UP001282284"/>
    </source>
</evidence>
<protein>
    <submittedName>
        <fullName evidence="4">Helix-turn-helix domain-containing protein</fullName>
    </submittedName>
</protein>
<dbReference type="CDD" id="cd00093">
    <property type="entry name" value="HTH_XRE"/>
    <property type="match status" value="1"/>
</dbReference>
<evidence type="ECO:0000256" key="1">
    <source>
        <dbReference type="PROSITE-ProRule" id="PRU00339"/>
    </source>
</evidence>
<dbReference type="SMART" id="SM00028">
    <property type="entry name" value="TPR"/>
    <property type="match status" value="2"/>
</dbReference>
<feature type="repeat" description="TPR" evidence="1">
    <location>
        <begin position="224"/>
        <end position="257"/>
    </location>
</feature>
<dbReference type="SUPFAM" id="SSF48452">
    <property type="entry name" value="TPR-like"/>
    <property type="match status" value="1"/>
</dbReference>
<dbReference type="InterPro" id="IPR019734">
    <property type="entry name" value="TPR_rpt"/>
</dbReference>
<keyword evidence="2" id="KW-0175">Coiled coil</keyword>
<proteinExistence type="predicted"/>
<dbReference type="EMBL" id="JAUBDI010000004">
    <property type="protein sequence ID" value="MDW0112972.1"/>
    <property type="molecule type" value="Genomic_DNA"/>
</dbReference>
<dbReference type="InterPro" id="IPR010982">
    <property type="entry name" value="Lambda_DNA-bd_dom_sf"/>
</dbReference>
<accession>A0ABU4GBK6</accession>
<comment type="caution">
    <text evidence="4">The sequence shown here is derived from an EMBL/GenBank/DDBJ whole genome shotgun (WGS) entry which is preliminary data.</text>
</comment>
<keyword evidence="1" id="KW-0802">TPR repeat</keyword>
<dbReference type="InterPro" id="IPR011990">
    <property type="entry name" value="TPR-like_helical_dom_sf"/>
</dbReference>
<dbReference type="SMART" id="SM00530">
    <property type="entry name" value="HTH_XRE"/>
    <property type="match status" value="1"/>
</dbReference>
<name>A0ABU4GBK6_9BACL</name>
<keyword evidence="5" id="KW-1185">Reference proteome</keyword>
<evidence type="ECO:0000256" key="2">
    <source>
        <dbReference type="SAM" id="Coils"/>
    </source>
</evidence>
<gene>
    <name evidence="4" type="ORF">QT711_07225</name>
</gene>
<feature type="repeat" description="TPR" evidence="1">
    <location>
        <begin position="264"/>
        <end position="297"/>
    </location>
</feature>
<dbReference type="PROSITE" id="PS50943">
    <property type="entry name" value="HTH_CROC1"/>
    <property type="match status" value="1"/>
</dbReference>
<dbReference type="Gene3D" id="1.25.40.10">
    <property type="entry name" value="Tetratricopeptide repeat domain"/>
    <property type="match status" value="1"/>
</dbReference>
<reference evidence="4 5" key="1">
    <citation type="submission" date="2023-06" db="EMBL/GenBank/DDBJ databases">
        <title>Sporosarcina sp. nov., isolated from Korean traditional fermented seafood 'Jeotgal'.</title>
        <authorList>
            <person name="Yang A.I."/>
            <person name="Shin N.-R."/>
        </authorList>
    </citation>
    <scope>NUCLEOTIDE SEQUENCE [LARGE SCALE GENOMIC DNA]</scope>
    <source>
        <strain evidence="4 5">KCTC13119</strain>
    </source>
</reference>
<dbReference type="Proteomes" id="UP001282284">
    <property type="component" value="Unassembled WGS sequence"/>
</dbReference>
<dbReference type="SUPFAM" id="SSF47413">
    <property type="entry name" value="lambda repressor-like DNA-binding domains"/>
    <property type="match status" value="1"/>
</dbReference>
<dbReference type="InterPro" id="IPR001387">
    <property type="entry name" value="Cro/C1-type_HTH"/>
</dbReference>
<dbReference type="Gene3D" id="1.10.260.40">
    <property type="entry name" value="lambda repressor-like DNA-binding domains"/>
    <property type="match status" value="1"/>
</dbReference>
<dbReference type="RefSeq" id="WP_317942993.1">
    <property type="nucleotide sequence ID" value="NZ_JAUBDI010000004.1"/>
</dbReference>
<feature type="coiled-coil region" evidence="2">
    <location>
        <begin position="59"/>
        <end position="86"/>
    </location>
</feature>
<sequence length="421" mass="49325">MKFSYLLRLERLRQNIKQEELAKGICSTSYLSKIENGKAEPSDEILQLLFDRLNFPFPNLQAEDHLEELNNQFKKIIDQRDRESAQLMLKEMDTISSVNNTSIDFLLIQTRLLMFEEQTSSIVENNLSLLKSVEKDLSSRQKFYYSLVQGLYEYNDNHFSNSLKFFNEAENLCLQFPVDDWEKSELHYVLSLASLSDYRNITAIEYAQYALDYFNSKMLLSRSISCLIIIGLAKKRIGQIEEAVITFREAMELLSDNDASIHLALIEHNLGLCYSLIGDKKKALQSFESALKMKKHANSKIVTAIAILKEYFKMDNSKMAGAWLAKCMSLITQVTQNRTYYEQHLSVYKLLLSDSADSHKFFKDILKYFDDLRNYYHCFIYCNLFSKKLTNQNEYKSATIYYEKAFDYYLKHKKVNYWGDL</sequence>
<evidence type="ECO:0000313" key="4">
    <source>
        <dbReference type="EMBL" id="MDW0112972.1"/>
    </source>
</evidence>
<dbReference type="Pfam" id="PF13424">
    <property type="entry name" value="TPR_12"/>
    <property type="match status" value="1"/>
</dbReference>
<dbReference type="Pfam" id="PF01381">
    <property type="entry name" value="HTH_3"/>
    <property type="match status" value="1"/>
</dbReference>
<dbReference type="PROSITE" id="PS50005">
    <property type="entry name" value="TPR"/>
    <property type="match status" value="2"/>
</dbReference>
<organism evidence="4 5">
    <name type="scientific">Sporosarcina saromensis</name>
    <dbReference type="NCBI Taxonomy" id="359365"/>
    <lineage>
        <taxon>Bacteria</taxon>
        <taxon>Bacillati</taxon>
        <taxon>Bacillota</taxon>
        <taxon>Bacilli</taxon>
        <taxon>Bacillales</taxon>
        <taxon>Caryophanaceae</taxon>
        <taxon>Sporosarcina</taxon>
    </lineage>
</organism>
<evidence type="ECO:0000259" key="3">
    <source>
        <dbReference type="PROSITE" id="PS50943"/>
    </source>
</evidence>
<feature type="domain" description="HTH cro/C1-type" evidence="3">
    <location>
        <begin position="7"/>
        <end position="60"/>
    </location>
</feature>